<dbReference type="AlphaFoldDB" id="A0A2I0Z1Z1"/>
<evidence type="ECO:0000313" key="3">
    <source>
        <dbReference type="EMBL" id="MDF2312200.1"/>
    </source>
</evidence>
<feature type="transmembrane region" description="Helical" evidence="1">
    <location>
        <begin position="98"/>
        <end position="116"/>
    </location>
</feature>
<keyword evidence="1" id="KW-0472">Membrane</keyword>
<keyword evidence="1" id="KW-0812">Transmembrane</keyword>
<dbReference type="OrthoDB" id="2327913at2"/>
<evidence type="ECO:0000313" key="4">
    <source>
        <dbReference type="Proteomes" id="UP001151834"/>
    </source>
</evidence>
<name>A0A2I0Z1Z1_LACPE</name>
<evidence type="ECO:0000256" key="1">
    <source>
        <dbReference type="SAM" id="Phobius"/>
    </source>
</evidence>
<reference evidence="3" key="1">
    <citation type="submission" date="2022-11" db="EMBL/GenBank/DDBJ databases">
        <authorList>
            <person name="Wang Z."/>
        </authorList>
    </citation>
    <scope>NUCLEOTIDE SEQUENCE</scope>
    <source>
        <strain evidence="3">P2000</strain>
    </source>
</reference>
<dbReference type="GeneID" id="49393722"/>
<gene>
    <name evidence="3" type="ORF">OOJ94_05165</name>
</gene>
<feature type="chain" id="PRO_5043155785" evidence="2">
    <location>
        <begin position="30"/>
        <end position="122"/>
    </location>
</feature>
<proteinExistence type="predicted"/>
<reference evidence="3" key="2">
    <citation type="journal article" date="2023" name="Front Nutr">
        <title>Lactiplantibacillus pentosus P2020 protects the hyperuricemia and renal inflammation in mice.</title>
        <authorList>
            <person name="Wang Z."/>
            <person name="Song L."/>
            <person name="Li X."/>
            <person name="Xiao Y."/>
            <person name="Huang Y."/>
            <person name="Zhang Y."/>
            <person name="Li J."/>
            <person name="Li M."/>
            <person name="Ren Z."/>
        </authorList>
    </citation>
    <scope>NUCLEOTIDE SEQUENCE</scope>
    <source>
        <strain evidence="3">P2000</strain>
    </source>
</reference>
<comment type="caution">
    <text evidence="3">The sequence shown here is derived from an EMBL/GenBank/DDBJ whole genome shotgun (WGS) entry which is preliminary data.</text>
</comment>
<keyword evidence="1" id="KW-1133">Transmembrane helix</keyword>
<dbReference type="EMBL" id="JAPEQV010000004">
    <property type="protein sequence ID" value="MDF2312200.1"/>
    <property type="molecule type" value="Genomic_DNA"/>
</dbReference>
<protein>
    <submittedName>
        <fullName evidence="3">LPXTG cell wall anchor domain-containing protein</fullName>
    </submittedName>
</protein>
<sequence length="122" mass="13413">MAQFKQLVLVSLGIGLALAGGCRSPDAHAATTTQTTVRLSDWQTGTDLTNFQHPYPNQYLAVPNVIATANQQASTQAPHQTRPRALSILPQTDEAHQFLAWLGLVIAGLTGWLVWLKQRRRE</sequence>
<dbReference type="PROSITE" id="PS51257">
    <property type="entry name" value="PROKAR_LIPOPROTEIN"/>
    <property type="match status" value="1"/>
</dbReference>
<dbReference type="NCBIfam" id="TIGR01167">
    <property type="entry name" value="LPXTG_anchor"/>
    <property type="match status" value="1"/>
</dbReference>
<accession>A0A2I0Z1Z1</accession>
<feature type="signal peptide" evidence="2">
    <location>
        <begin position="1"/>
        <end position="29"/>
    </location>
</feature>
<organism evidence="3 4">
    <name type="scientific">Lactiplantibacillus pentosus</name>
    <name type="common">Lactobacillus pentosus</name>
    <dbReference type="NCBI Taxonomy" id="1589"/>
    <lineage>
        <taxon>Bacteria</taxon>
        <taxon>Bacillati</taxon>
        <taxon>Bacillota</taxon>
        <taxon>Bacilli</taxon>
        <taxon>Lactobacillales</taxon>
        <taxon>Lactobacillaceae</taxon>
        <taxon>Lactiplantibacillus</taxon>
    </lineage>
</organism>
<evidence type="ECO:0000256" key="2">
    <source>
        <dbReference type="SAM" id="SignalP"/>
    </source>
</evidence>
<dbReference type="RefSeq" id="WP_050340032.1">
    <property type="nucleotide sequence ID" value="NZ_BJZC01000145.1"/>
</dbReference>
<dbReference type="Proteomes" id="UP001151834">
    <property type="component" value="Unassembled WGS sequence"/>
</dbReference>
<keyword evidence="2" id="KW-0732">Signal</keyword>